<dbReference type="InterPro" id="IPR036291">
    <property type="entry name" value="NAD(P)-bd_dom_sf"/>
</dbReference>
<evidence type="ECO:0000256" key="3">
    <source>
        <dbReference type="ARBA" id="ARBA00037096"/>
    </source>
</evidence>
<proteinExistence type="inferred from homology"/>
<dbReference type="InterPro" id="IPR002347">
    <property type="entry name" value="SDR_fam"/>
</dbReference>
<comment type="function">
    <text evidence="3">Putative oxidoreductase.</text>
</comment>
<dbReference type="PANTHER" id="PTHR44196">
    <property type="entry name" value="DEHYDROGENASE/REDUCTASE SDR FAMILY MEMBER 7B"/>
    <property type="match status" value="1"/>
</dbReference>
<evidence type="ECO:0000313" key="6">
    <source>
        <dbReference type="Proteomes" id="UP001295684"/>
    </source>
</evidence>
<dbReference type="InterPro" id="IPR020904">
    <property type="entry name" value="Sc_DH/Rdtase_CS"/>
</dbReference>
<dbReference type="Proteomes" id="UP001295684">
    <property type="component" value="Unassembled WGS sequence"/>
</dbReference>
<dbReference type="GO" id="GO:0016020">
    <property type="term" value="C:membrane"/>
    <property type="evidence" value="ECO:0007669"/>
    <property type="project" value="TreeGrafter"/>
</dbReference>
<evidence type="ECO:0000256" key="1">
    <source>
        <dbReference type="ARBA" id="ARBA00006484"/>
    </source>
</evidence>
<comment type="similarity">
    <text evidence="1 4">Belongs to the short-chain dehydrogenases/reductases (SDR) family.</text>
</comment>
<dbReference type="PRINTS" id="PR00080">
    <property type="entry name" value="SDRFAMILY"/>
</dbReference>
<evidence type="ECO:0000313" key="5">
    <source>
        <dbReference type="EMBL" id="CAI2372051.1"/>
    </source>
</evidence>
<comment type="caution">
    <text evidence="5">The sequence shown here is derived from an EMBL/GenBank/DDBJ whole genome shotgun (WGS) entry which is preliminary data.</text>
</comment>
<reference evidence="5" key="1">
    <citation type="submission" date="2023-07" db="EMBL/GenBank/DDBJ databases">
        <authorList>
            <consortium name="AG Swart"/>
            <person name="Singh M."/>
            <person name="Singh A."/>
            <person name="Seah K."/>
            <person name="Emmerich C."/>
        </authorList>
    </citation>
    <scope>NUCLEOTIDE SEQUENCE</scope>
    <source>
        <strain evidence="5">DP1</strain>
    </source>
</reference>
<protein>
    <submittedName>
        <fullName evidence="5">Uncharacterized protein</fullName>
    </submittedName>
</protein>
<keyword evidence="2" id="KW-0560">Oxidoreductase</keyword>
<dbReference type="GO" id="GO:0016491">
    <property type="term" value="F:oxidoreductase activity"/>
    <property type="evidence" value="ECO:0007669"/>
    <property type="project" value="UniProtKB-KW"/>
</dbReference>
<dbReference type="SUPFAM" id="SSF51735">
    <property type="entry name" value="NAD(P)-binding Rossmann-fold domains"/>
    <property type="match status" value="1"/>
</dbReference>
<accession>A0AAD1UM76</accession>
<dbReference type="EMBL" id="CAMPGE010013314">
    <property type="protein sequence ID" value="CAI2372051.1"/>
    <property type="molecule type" value="Genomic_DNA"/>
</dbReference>
<evidence type="ECO:0000256" key="2">
    <source>
        <dbReference type="ARBA" id="ARBA00023002"/>
    </source>
</evidence>
<dbReference type="PANTHER" id="PTHR44196:SF1">
    <property type="entry name" value="DEHYDROGENASE_REDUCTASE SDR FAMILY MEMBER 7B"/>
    <property type="match status" value="1"/>
</dbReference>
<dbReference type="Gene3D" id="3.40.50.720">
    <property type="entry name" value="NAD(P)-binding Rossmann-like Domain"/>
    <property type="match status" value="1"/>
</dbReference>
<name>A0AAD1UM76_EUPCR</name>
<dbReference type="Pfam" id="PF00106">
    <property type="entry name" value="adh_short"/>
    <property type="match status" value="1"/>
</dbReference>
<organism evidence="5 6">
    <name type="scientific">Euplotes crassus</name>
    <dbReference type="NCBI Taxonomy" id="5936"/>
    <lineage>
        <taxon>Eukaryota</taxon>
        <taxon>Sar</taxon>
        <taxon>Alveolata</taxon>
        <taxon>Ciliophora</taxon>
        <taxon>Intramacronucleata</taxon>
        <taxon>Spirotrichea</taxon>
        <taxon>Hypotrichia</taxon>
        <taxon>Euplotida</taxon>
        <taxon>Euplotidae</taxon>
        <taxon>Moneuplotes</taxon>
    </lineage>
</organism>
<dbReference type="PROSITE" id="PS00061">
    <property type="entry name" value="ADH_SHORT"/>
    <property type="match status" value="1"/>
</dbReference>
<dbReference type="AlphaFoldDB" id="A0AAD1UM76"/>
<sequence length="303" mass="33961">MLAYAGYKQKSGEIPDFKGRVVLVTGASSGIGKQLAKDLNKNGAEVIITARRVEQLEEVKKECQFPEKIHVVQMDLANIEELTQIAKDLNNKFKIDMLINNGGISMRDEFKNLSLKMAKQMMNVNYLSVCALSRYIGEGMVARKSGHIINNVSMAGLFPVPLRTIYSASKYAVKLFSNSARAELRDSGIVVTDVFPGYVQTNISANALVGDGSAFGKIDDNISKGMKVEELSRRILHYSRKNEEQNKGKPSLFKFLFVDYSRLVVDKFYVKLAAILSCLDDDIYKFISQIKYKSQIKVMRKAQ</sequence>
<keyword evidence="6" id="KW-1185">Reference proteome</keyword>
<gene>
    <name evidence="5" type="ORF">ECRASSUSDP1_LOCUS13378</name>
</gene>
<dbReference type="PRINTS" id="PR00081">
    <property type="entry name" value="GDHRDH"/>
</dbReference>
<evidence type="ECO:0000256" key="4">
    <source>
        <dbReference type="RuleBase" id="RU000363"/>
    </source>
</evidence>